<dbReference type="InterPro" id="IPR014026">
    <property type="entry name" value="UDP-Glc/GDP-Man_DH_dimer"/>
</dbReference>
<dbReference type="InterPro" id="IPR028359">
    <property type="entry name" value="UDP_ManNAc/GlcNAc_DH"/>
</dbReference>
<dbReference type="PIRSF" id="PIRSF000124">
    <property type="entry name" value="UDPglc_GDPman_dh"/>
    <property type="match status" value="1"/>
</dbReference>
<dbReference type="GO" id="GO:0051287">
    <property type="term" value="F:NAD binding"/>
    <property type="evidence" value="ECO:0007669"/>
    <property type="project" value="InterPro"/>
</dbReference>
<reference evidence="6 7" key="2">
    <citation type="journal article" date="2016" name="PeerJ">
        <title>Analysis of five complete genome sequences for members of the class Peribacteria in the recently recognized Peregrinibacteria bacterial phylum.</title>
        <authorList>
            <person name="Anantharaman K."/>
            <person name="Brown C.T."/>
            <person name="Burstein D."/>
            <person name="Castelle C.J."/>
            <person name="Probst A.J."/>
            <person name="Thomas B.C."/>
            <person name="Williams K.H."/>
            <person name="Banfield J.F."/>
        </authorList>
    </citation>
    <scope>NUCLEOTIDE SEQUENCE [LARGE SCALE GENOMIC DNA]</scope>
    <source>
        <strain evidence="6">RIFOXYD1_FULL_PER-ii_59_16</strain>
    </source>
</reference>
<dbReference type="InterPro" id="IPR036291">
    <property type="entry name" value="NAD(P)-bd_dom_sf"/>
</dbReference>
<dbReference type="Pfam" id="PF00984">
    <property type="entry name" value="UDPG_MGDP_dh"/>
    <property type="match status" value="1"/>
</dbReference>
<dbReference type="InterPro" id="IPR014027">
    <property type="entry name" value="UDP-Glc/GDP-Man_DH_C"/>
</dbReference>
<organism evidence="6 7">
    <name type="scientific">Candidatus Peribacter riflensis</name>
    <dbReference type="NCBI Taxonomy" id="1735162"/>
    <lineage>
        <taxon>Bacteria</taxon>
        <taxon>Candidatus Peregrinibacteriota</taxon>
        <taxon>Candidatus Peribacteria</taxon>
        <taxon>Candidatus Peribacterales</taxon>
        <taxon>Candidatus Peribacteraceae</taxon>
        <taxon>Candidatus Peribacter</taxon>
    </lineage>
</organism>
<dbReference type="GO" id="GO:0016628">
    <property type="term" value="F:oxidoreductase activity, acting on the CH-CH group of donors, NAD or NADP as acceptor"/>
    <property type="evidence" value="ECO:0007669"/>
    <property type="project" value="InterPro"/>
</dbReference>
<name>A0A0S1SG73_9BACT</name>
<dbReference type="NCBIfam" id="TIGR03026">
    <property type="entry name" value="NDP-sugDHase"/>
    <property type="match status" value="1"/>
</dbReference>
<keyword evidence="3" id="KW-0520">NAD</keyword>
<accession>A0A0S1SXF1</accession>
<keyword evidence="2" id="KW-0560">Oxidoreductase</keyword>
<dbReference type="STRING" id="1735162.PeribacterB2_0941"/>
<accession>A0A0S1SG73</accession>
<dbReference type="PANTHER" id="PTHR43491:SF2">
    <property type="entry name" value="UDP-N-ACETYL-D-MANNOSAMINE DEHYDROGENASE"/>
    <property type="match status" value="1"/>
</dbReference>
<dbReference type="SMART" id="SM00984">
    <property type="entry name" value="UDPG_MGDP_dh_C"/>
    <property type="match status" value="1"/>
</dbReference>
<evidence type="ECO:0000256" key="1">
    <source>
        <dbReference type="ARBA" id="ARBA00006601"/>
    </source>
</evidence>
<feature type="domain" description="UDP-glucose/GDP-mannose dehydrogenase C-terminal" evidence="5">
    <location>
        <begin position="317"/>
        <end position="414"/>
    </location>
</feature>
<accession>A0A0S1SU22</accession>
<dbReference type="GO" id="GO:0016616">
    <property type="term" value="F:oxidoreductase activity, acting on the CH-OH group of donors, NAD or NADP as acceptor"/>
    <property type="evidence" value="ECO:0007669"/>
    <property type="project" value="InterPro"/>
</dbReference>
<dbReference type="GO" id="GO:0000271">
    <property type="term" value="P:polysaccharide biosynthetic process"/>
    <property type="evidence" value="ECO:0007669"/>
    <property type="project" value="InterPro"/>
</dbReference>
<dbReference type="InterPro" id="IPR008927">
    <property type="entry name" value="6-PGluconate_DH-like_C_sf"/>
</dbReference>
<dbReference type="AlphaFoldDB" id="A0A0S1SG73"/>
<dbReference type="SUPFAM" id="SSF51735">
    <property type="entry name" value="NAD(P)-binding Rossmann-fold domains"/>
    <property type="match status" value="1"/>
</dbReference>
<dbReference type="SUPFAM" id="SSF48179">
    <property type="entry name" value="6-phosphogluconate dehydrogenase C-terminal domain-like"/>
    <property type="match status" value="1"/>
</dbReference>
<dbReference type="Pfam" id="PF03721">
    <property type="entry name" value="UDPG_MGDP_dh_N"/>
    <property type="match status" value="1"/>
</dbReference>
<dbReference type="Gene3D" id="3.40.50.720">
    <property type="entry name" value="NAD(P)-binding Rossmann-like Domain"/>
    <property type="match status" value="2"/>
</dbReference>
<evidence type="ECO:0000313" key="6">
    <source>
        <dbReference type="EMBL" id="ALM13605.1"/>
    </source>
</evidence>
<evidence type="ECO:0000256" key="2">
    <source>
        <dbReference type="ARBA" id="ARBA00023002"/>
    </source>
</evidence>
<evidence type="ECO:0000313" key="7">
    <source>
        <dbReference type="Proteomes" id="UP000069135"/>
    </source>
</evidence>
<dbReference type="InterPro" id="IPR001732">
    <property type="entry name" value="UDP-Glc/GDP-Man_DH_N"/>
</dbReference>
<protein>
    <submittedName>
        <fullName evidence="6">UDP-N-acetyl-D-galactosamine dehydrogenase</fullName>
    </submittedName>
</protein>
<sequence>MLHLPMMKKPVICIVGLGYVGLPLAYIFAKKGFDVHGYDLNAERIAELKAGHDRTRELTEKQLKEATIRYSADPASIHEADVVILAIPTPVDERNTPDLTPVKSASSTVGKHMKKGAIIVYESTVWPGTTEEICGPILEKESGMKCGIDFKLGYSPERVNPGDKEHTIEKIRKIVSGQDTETLETLADLYGSVIDAGIHRAANIKVAEMAKAIENAQRDLNIAFINEVALLCHKVGIETKDVIDAAATKWNFLRFLPGLVGGHCIGVDPYYLVEKARQLGMQTQVITAGRALNDAMSRHVAEQATEELKGTKSPRVLVLGLTFKENIPDTRNSKSGDVVKQLQKLGCSVEVHDPYMPEEVMLKKGWKLGSLQSGPYDAVVLLVPHREYMTDLSALTKALKPKGLLYDLKTILPRKEIEGKGLRYKAL</sequence>
<dbReference type="PATRIC" id="fig|1735161.3.peg.918"/>
<evidence type="ECO:0000256" key="4">
    <source>
        <dbReference type="PIRNR" id="PIRNR000124"/>
    </source>
</evidence>
<dbReference type="InterPro" id="IPR017476">
    <property type="entry name" value="UDP-Glc/GDP-Man"/>
</dbReference>
<proteinExistence type="inferred from homology"/>
<gene>
    <name evidence="6" type="ORF">PeribacterD1_0939</name>
</gene>
<reference evidence="7" key="1">
    <citation type="submission" date="2015-10" db="EMBL/GenBank/DDBJ databases">
        <title>Analysis of five complete genome sequences for members of the class Peribacteria in the recently recognized Peregrinibacteria bacterial phylum.</title>
        <authorList>
            <person name="Anantharaman K."/>
            <person name="Brown C.T."/>
            <person name="Burstein D."/>
            <person name="Castelle C.J."/>
            <person name="Probst A.J."/>
            <person name="Thomas B.C."/>
            <person name="Williams K.H."/>
            <person name="Banfield J.F."/>
        </authorList>
    </citation>
    <scope>NUCLEOTIDE SEQUENCE [LARGE SCALE GENOMIC DNA]</scope>
</reference>
<dbReference type="PIRSF" id="PIRSF500136">
    <property type="entry name" value="UDP_ManNAc_DH"/>
    <property type="match status" value="1"/>
</dbReference>
<dbReference type="Pfam" id="PF03720">
    <property type="entry name" value="UDPG_MGDP_dh_C"/>
    <property type="match status" value="1"/>
</dbReference>
<evidence type="ECO:0000259" key="5">
    <source>
        <dbReference type="SMART" id="SM00984"/>
    </source>
</evidence>
<comment type="similarity">
    <text evidence="1 4">Belongs to the UDP-glucose/GDP-mannose dehydrogenase family.</text>
</comment>
<dbReference type="Proteomes" id="UP000069135">
    <property type="component" value="Chromosome"/>
</dbReference>
<dbReference type="PANTHER" id="PTHR43491">
    <property type="entry name" value="UDP-N-ACETYL-D-MANNOSAMINE DEHYDROGENASE"/>
    <property type="match status" value="1"/>
</dbReference>
<accession>A0A0S1SPR3</accession>
<dbReference type="PRINTS" id="PR00411">
    <property type="entry name" value="PNDRDTASEI"/>
</dbReference>
<dbReference type="SUPFAM" id="SSF52413">
    <property type="entry name" value="UDP-glucose/GDP-mannose dehydrogenase C-terminal domain"/>
    <property type="match status" value="1"/>
</dbReference>
<dbReference type="InterPro" id="IPR036220">
    <property type="entry name" value="UDP-Glc/GDP-Man_DH_C_sf"/>
</dbReference>
<dbReference type="EMBL" id="CP013065">
    <property type="protein sequence ID" value="ALM13605.1"/>
    <property type="molecule type" value="Genomic_DNA"/>
</dbReference>
<evidence type="ECO:0000256" key="3">
    <source>
        <dbReference type="ARBA" id="ARBA00023027"/>
    </source>
</evidence>